<dbReference type="PANTHER" id="PTHR38593:SF1">
    <property type="entry name" value="BLR2558 PROTEIN"/>
    <property type="match status" value="1"/>
</dbReference>
<keyword evidence="1" id="KW-0812">Transmembrane</keyword>
<proteinExistence type="predicted"/>
<keyword evidence="4" id="KW-1185">Reference proteome</keyword>
<dbReference type="AlphaFoldDB" id="A0A512DAF1"/>
<evidence type="ECO:0000313" key="3">
    <source>
        <dbReference type="EMBL" id="GEO33458.1"/>
    </source>
</evidence>
<name>A0A512DAF1_9CELL</name>
<accession>A0A512DAF1</accession>
<evidence type="ECO:0000256" key="1">
    <source>
        <dbReference type="SAM" id="Phobius"/>
    </source>
</evidence>
<dbReference type="EMBL" id="BJYY01000009">
    <property type="protein sequence ID" value="GEO33458.1"/>
    <property type="molecule type" value="Genomic_DNA"/>
</dbReference>
<evidence type="ECO:0000259" key="2">
    <source>
        <dbReference type="Pfam" id="PF13628"/>
    </source>
</evidence>
<keyword evidence="1" id="KW-1133">Transmembrane helix</keyword>
<gene>
    <name evidence="3" type="ORF">CAE01nite_11830</name>
</gene>
<feature type="domain" description="DUF4142" evidence="2">
    <location>
        <begin position="47"/>
        <end position="178"/>
    </location>
</feature>
<organism evidence="3 4">
    <name type="scientific">Cellulomonas aerilata</name>
    <dbReference type="NCBI Taxonomy" id="515326"/>
    <lineage>
        <taxon>Bacteria</taxon>
        <taxon>Bacillati</taxon>
        <taxon>Actinomycetota</taxon>
        <taxon>Actinomycetes</taxon>
        <taxon>Micrococcales</taxon>
        <taxon>Cellulomonadaceae</taxon>
        <taxon>Cellulomonas</taxon>
    </lineage>
</organism>
<comment type="caution">
    <text evidence="3">The sequence shown here is derived from an EMBL/GenBank/DDBJ whole genome shotgun (WGS) entry which is preliminary data.</text>
</comment>
<dbReference type="PANTHER" id="PTHR38593">
    <property type="entry name" value="BLR2558 PROTEIN"/>
    <property type="match status" value="1"/>
</dbReference>
<reference evidence="3 4" key="1">
    <citation type="submission" date="2019-07" db="EMBL/GenBank/DDBJ databases">
        <title>Whole genome shotgun sequence of Cellulomonas aerilata NBRC 106308.</title>
        <authorList>
            <person name="Hosoyama A."/>
            <person name="Uohara A."/>
            <person name="Ohji S."/>
            <person name="Ichikawa N."/>
        </authorList>
    </citation>
    <scope>NUCLEOTIDE SEQUENCE [LARGE SCALE GENOMIC DNA]</scope>
    <source>
        <strain evidence="3 4">NBRC 106308</strain>
    </source>
</reference>
<dbReference type="InterPro" id="IPR025419">
    <property type="entry name" value="DUF4142"/>
</dbReference>
<feature type="transmembrane region" description="Helical" evidence="1">
    <location>
        <begin position="206"/>
        <end position="226"/>
    </location>
</feature>
<dbReference type="Proteomes" id="UP000321181">
    <property type="component" value="Unassembled WGS sequence"/>
</dbReference>
<dbReference type="InterPro" id="IPR012347">
    <property type="entry name" value="Ferritin-like"/>
</dbReference>
<evidence type="ECO:0000313" key="4">
    <source>
        <dbReference type="Proteomes" id="UP000321181"/>
    </source>
</evidence>
<protein>
    <recommendedName>
        <fullName evidence="2">DUF4142 domain-containing protein</fullName>
    </recommendedName>
</protein>
<keyword evidence="1" id="KW-0472">Membrane</keyword>
<dbReference type="Pfam" id="PF13628">
    <property type="entry name" value="DUF4142"/>
    <property type="match status" value="1"/>
</dbReference>
<dbReference type="Gene3D" id="1.20.1260.10">
    <property type="match status" value="1"/>
</dbReference>
<sequence length="231" mass="23268">MVGSITADWSWGPAMNVLRRTALAVTGAVGALVLMAAPVVAAPNDVDQAFLVGAHQSNLTEIASGQAAVEKATTSEVRELGQMLVTDHQALDAQVVAAAQALGVTLPAEPSTVQKAALAEVSAQTGQAFDNAWIAAQITSHRASLALGQRELANGAEPTVKALATASAPVVQHHLDAALAAAQKYGVPTSVPAGTSGEAATSSRTLGLAVAFGGLLLLAATSLLVVRRSRA</sequence>